<dbReference type="Proteomes" id="UP000242818">
    <property type="component" value="Unassembled WGS sequence"/>
</dbReference>
<reference evidence="4 5" key="1">
    <citation type="submission" date="2016-08" db="EMBL/GenBank/DDBJ databases">
        <authorList>
            <person name="Seilhamer J.J."/>
        </authorList>
    </citation>
    <scope>NUCLEOTIDE SEQUENCE [LARGE SCALE GENOMIC DNA]</scope>
    <source>
        <strain evidence="4 5">A37T2</strain>
    </source>
</reference>
<dbReference type="SUPFAM" id="SSF82171">
    <property type="entry name" value="DPP6 N-terminal domain-like"/>
    <property type="match status" value="1"/>
</dbReference>
<keyword evidence="1" id="KW-0732">Signal</keyword>
<dbReference type="PANTHER" id="PTHR11731:SF118">
    <property type="entry name" value="BLR1971 PROTEIN"/>
    <property type="match status" value="1"/>
</dbReference>
<dbReference type="RefSeq" id="WP_205686121.1">
    <property type="nucleotide sequence ID" value="NZ_FMAR01000007.1"/>
</dbReference>
<dbReference type="PANTHER" id="PTHR11731">
    <property type="entry name" value="PROTEASE FAMILY S9B,C DIPEPTIDYL-PEPTIDASE IV-RELATED"/>
    <property type="match status" value="1"/>
</dbReference>
<proteinExistence type="predicted"/>
<evidence type="ECO:0000313" key="4">
    <source>
        <dbReference type="EMBL" id="SCC39925.1"/>
    </source>
</evidence>
<evidence type="ECO:0000259" key="2">
    <source>
        <dbReference type="Pfam" id="PF00326"/>
    </source>
</evidence>
<feature type="domain" description="Dipeptidylpeptidase IV N-terminal" evidence="3">
    <location>
        <begin position="127"/>
        <end position="446"/>
    </location>
</feature>
<dbReference type="Pfam" id="PF00326">
    <property type="entry name" value="Peptidase_S9"/>
    <property type="match status" value="1"/>
</dbReference>
<dbReference type="InterPro" id="IPR050278">
    <property type="entry name" value="Serine_Prot_S9B/DPPIV"/>
</dbReference>
<keyword evidence="4" id="KW-0031">Aminopeptidase</keyword>
<keyword evidence="4" id="KW-0645">Protease</keyword>
<keyword evidence="5" id="KW-1185">Reference proteome</keyword>
<protein>
    <submittedName>
        <fullName evidence="4">Dipeptidyl aminopeptidase/acylaminoacyl peptidase</fullName>
    </submittedName>
</protein>
<dbReference type="Gene3D" id="3.40.50.1820">
    <property type="entry name" value="alpha/beta hydrolase"/>
    <property type="match status" value="1"/>
</dbReference>
<dbReference type="InterPro" id="IPR002469">
    <property type="entry name" value="Peptidase_S9B_N"/>
</dbReference>
<dbReference type="Gene3D" id="2.140.10.30">
    <property type="entry name" value="Dipeptidylpeptidase IV, N-terminal domain"/>
    <property type="match status" value="1"/>
</dbReference>
<evidence type="ECO:0000313" key="5">
    <source>
        <dbReference type="Proteomes" id="UP000242818"/>
    </source>
</evidence>
<sequence length="763" mass="86198">MVQQFIRSSLLSGCLQLAAMALFAQKADYAAANKYEADSLATRIGTLLVIPQFINHSDAFWFSDGGIPHKNTFLVDPKRQQQYLLFDKQKIVPQLAALRKEPVDSIRLPDTQQQLPKLGTSPDVVQFDYKGDIYLYNYVRGKLSKATATPRAAQRVWAPGSISPDKQWTIYEDGNKIVLKSLHDTATPNRVLANNETALSFTERYWHNATTFCLVREDTRKVGVLSVINSLAWPRPRVETYKYELPGDKNVKQFALFIGHVADAKLVQVNIEKWQDQEITVIPSDARSPEIFFTRSRRTRDEMELCAVDIQNGKVRVVINEVSKPYINTDLFAVKIWNGGNDILWWSDRSGWGHYYLYAKDGTMKNAVTHGEWTAARILQLDTLHRTLLYYGYGKEKGRNPNFPHVYESPLSGGAAKLITPEDASHQVFISPTGQYIVDTYSRIDQAPQTVLRTSHGKWVKAVFTPDISKLYAYGWKTPEPFTVKAKDGITNLYGIMWKPYNFDSTRKYPVISQVYPGPQTETVWTDFTVLDRYNNTSLAQLGCIVVCMGHRGGSPYRNAAYYKYGYGQLRDYALEDDKYGLEQLAQRYSFIDIHRVGITGHSGGGAMAATALCTYPDFYKVGVASSGNHDNSIYNRTWGESYQGISLGADSAADEVTANKNAVATPFTFKVDKNQSLAKNLKGKLLLVAGEYDMNVNPSNTLRMADALIHAGKDFELLILPGQTHTYEGDYKTYYQRKQWHFFGRYLIDGEGLGENTDLMKQ</sequence>
<dbReference type="InterPro" id="IPR001375">
    <property type="entry name" value="Peptidase_S9_cat"/>
</dbReference>
<accession>A0A1C4E8P9</accession>
<feature type="chain" id="PRO_5008690998" evidence="1">
    <location>
        <begin position="27"/>
        <end position="763"/>
    </location>
</feature>
<dbReference type="SUPFAM" id="SSF53474">
    <property type="entry name" value="alpha/beta-Hydrolases"/>
    <property type="match status" value="1"/>
</dbReference>
<dbReference type="GO" id="GO:0004177">
    <property type="term" value="F:aminopeptidase activity"/>
    <property type="evidence" value="ECO:0007669"/>
    <property type="project" value="UniProtKB-KW"/>
</dbReference>
<dbReference type="Pfam" id="PF00930">
    <property type="entry name" value="DPPIV_N"/>
    <property type="match status" value="1"/>
</dbReference>
<dbReference type="InterPro" id="IPR029058">
    <property type="entry name" value="AB_hydrolase_fold"/>
</dbReference>
<evidence type="ECO:0000256" key="1">
    <source>
        <dbReference type="SAM" id="SignalP"/>
    </source>
</evidence>
<dbReference type="GO" id="GO:0006508">
    <property type="term" value="P:proteolysis"/>
    <property type="evidence" value="ECO:0007669"/>
    <property type="project" value="InterPro"/>
</dbReference>
<evidence type="ECO:0000259" key="3">
    <source>
        <dbReference type="Pfam" id="PF00930"/>
    </source>
</evidence>
<feature type="domain" description="Peptidase S9 prolyl oligopeptidase catalytic" evidence="2">
    <location>
        <begin position="535"/>
        <end position="748"/>
    </location>
</feature>
<name>A0A1C4E8P9_9BACT</name>
<dbReference type="GO" id="GO:0008236">
    <property type="term" value="F:serine-type peptidase activity"/>
    <property type="evidence" value="ECO:0007669"/>
    <property type="project" value="InterPro"/>
</dbReference>
<dbReference type="AlphaFoldDB" id="A0A1C4E8P9"/>
<dbReference type="EMBL" id="FMAR01000007">
    <property type="protein sequence ID" value="SCC39925.1"/>
    <property type="molecule type" value="Genomic_DNA"/>
</dbReference>
<keyword evidence="4" id="KW-0378">Hydrolase</keyword>
<dbReference type="STRING" id="1335309.GA0116948_107164"/>
<gene>
    <name evidence="4" type="ORF">GA0116948_107164</name>
</gene>
<feature type="signal peptide" evidence="1">
    <location>
        <begin position="1"/>
        <end position="26"/>
    </location>
</feature>
<organism evidence="4 5">
    <name type="scientific">Chitinophaga costaii</name>
    <dbReference type="NCBI Taxonomy" id="1335309"/>
    <lineage>
        <taxon>Bacteria</taxon>
        <taxon>Pseudomonadati</taxon>
        <taxon>Bacteroidota</taxon>
        <taxon>Chitinophagia</taxon>
        <taxon>Chitinophagales</taxon>
        <taxon>Chitinophagaceae</taxon>
        <taxon>Chitinophaga</taxon>
    </lineage>
</organism>